<dbReference type="NCBIfam" id="TIGR01730">
    <property type="entry name" value="RND_mfp"/>
    <property type="match status" value="1"/>
</dbReference>
<dbReference type="PANTHER" id="PTHR30097">
    <property type="entry name" value="CATION EFFLUX SYSTEM PROTEIN CUSB"/>
    <property type="match status" value="1"/>
</dbReference>
<comment type="similarity">
    <text evidence="1">Belongs to the membrane fusion protein (MFP) (TC 8.A.1) family.</text>
</comment>
<dbReference type="RefSeq" id="WP_098074795.1">
    <property type="nucleotide sequence ID" value="NZ_PDEQ01000002.1"/>
</dbReference>
<gene>
    <name evidence="6" type="ORF">CRI94_06260</name>
</gene>
<dbReference type="GO" id="GO:0030313">
    <property type="term" value="C:cell envelope"/>
    <property type="evidence" value="ECO:0007669"/>
    <property type="project" value="TreeGrafter"/>
</dbReference>
<dbReference type="OrthoDB" id="9806939at2"/>
<dbReference type="FunFam" id="2.40.30.170:FF:000010">
    <property type="entry name" value="Efflux RND transporter periplasmic adaptor subunit"/>
    <property type="match status" value="1"/>
</dbReference>
<dbReference type="InterPro" id="IPR006143">
    <property type="entry name" value="RND_pump_MFP"/>
</dbReference>
<dbReference type="Pfam" id="PF25954">
    <property type="entry name" value="Beta-barrel_RND_2"/>
    <property type="match status" value="1"/>
</dbReference>
<reference evidence="6 7" key="1">
    <citation type="submission" date="2017-10" db="EMBL/GenBank/DDBJ databases">
        <title>Draft genome of Longibacter Salinarum.</title>
        <authorList>
            <person name="Goh K.M."/>
            <person name="Shamsir M.S."/>
            <person name="Lim S.W."/>
        </authorList>
    </citation>
    <scope>NUCLEOTIDE SEQUENCE [LARGE SCALE GENOMIC DNA]</scope>
    <source>
        <strain evidence="6 7">KCTC 52045</strain>
    </source>
</reference>
<evidence type="ECO:0000313" key="7">
    <source>
        <dbReference type="Proteomes" id="UP000220102"/>
    </source>
</evidence>
<dbReference type="GO" id="GO:0016020">
    <property type="term" value="C:membrane"/>
    <property type="evidence" value="ECO:0007669"/>
    <property type="project" value="InterPro"/>
</dbReference>
<dbReference type="InterPro" id="IPR058647">
    <property type="entry name" value="BSH_CzcB-like"/>
</dbReference>
<dbReference type="AlphaFoldDB" id="A0A2A8D0Y1"/>
<protein>
    <submittedName>
        <fullName evidence="6">Efflux transporter periplasmic adaptor subunit</fullName>
    </submittedName>
</protein>
<evidence type="ECO:0000259" key="5">
    <source>
        <dbReference type="Pfam" id="PF25973"/>
    </source>
</evidence>
<feature type="chain" id="PRO_5013196494" evidence="3">
    <location>
        <begin position="29"/>
        <end position="370"/>
    </location>
</feature>
<keyword evidence="3" id="KW-0732">Signal</keyword>
<feature type="domain" description="CzcB-like barrel-sandwich hybrid" evidence="5">
    <location>
        <begin position="83"/>
        <end position="218"/>
    </location>
</feature>
<dbReference type="Gene3D" id="2.40.30.170">
    <property type="match status" value="1"/>
</dbReference>
<dbReference type="InterPro" id="IPR058792">
    <property type="entry name" value="Beta-barrel_RND_2"/>
</dbReference>
<organism evidence="6 7">
    <name type="scientific">Longibacter salinarum</name>
    <dbReference type="NCBI Taxonomy" id="1850348"/>
    <lineage>
        <taxon>Bacteria</taxon>
        <taxon>Pseudomonadati</taxon>
        <taxon>Rhodothermota</taxon>
        <taxon>Rhodothermia</taxon>
        <taxon>Rhodothermales</taxon>
        <taxon>Salisaetaceae</taxon>
        <taxon>Longibacter</taxon>
    </lineage>
</organism>
<dbReference type="SUPFAM" id="SSF111369">
    <property type="entry name" value="HlyD-like secretion proteins"/>
    <property type="match status" value="1"/>
</dbReference>
<evidence type="ECO:0000256" key="2">
    <source>
        <dbReference type="ARBA" id="ARBA00022448"/>
    </source>
</evidence>
<dbReference type="PROSITE" id="PS51257">
    <property type="entry name" value="PROKAR_LIPOPROTEIN"/>
    <property type="match status" value="1"/>
</dbReference>
<name>A0A2A8D0Y1_9BACT</name>
<dbReference type="InterPro" id="IPR051909">
    <property type="entry name" value="MFP_Cation_Efflux"/>
</dbReference>
<comment type="caution">
    <text evidence="6">The sequence shown here is derived from an EMBL/GenBank/DDBJ whole genome shotgun (WGS) entry which is preliminary data.</text>
</comment>
<dbReference type="GO" id="GO:0022857">
    <property type="term" value="F:transmembrane transporter activity"/>
    <property type="evidence" value="ECO:0007669"/>
    <property type="project" value="InterPro"/>
</dbReference>
<keyword evidence="7" id="KW-1185">Reference proteome</keyword>
<sequence length="370" mass="39995">MQFRLNRFLFLPVLGLMLLLAGCGKDTAPTPAAQGASPPDPDQITLTDAELTEVRVETQKVSVRPIVTSLQLPARVRPQADREAYVTSLVSGRVERLRASTGDRVRQGQVLADVAAPDLSDMVAGLRQARDELDRQHRLRDRGVAVEKNVRAAERDWQASRQRLRSIGVSRDRIEAVAIGDADLATLPLTAPIDGVVLDRTAVLGDPVQPGDRLYYIAGLAPIRVVADVFERNLGAIREGQTVTVTTSMAPGRTYESLVAQVTPKVDDERRAASARIVLPNDDGSLRPGMYATVRVQVEGDPQPALSSDILMTGASGTYVIVRDAPRTFRRVFLDASADADGFVAVPELEPGTEVVTSGAYQIVSAMNQQ</sequence>
<keyword evidence="2" id="KW-0813">Transport</keyword>
<accession>A0A2A8D0Y1</accession>
<evidence type="ECO:0000256" key="1">
    <source>
        <dbReference type="ARBA" id="ARBA00009477"/>
    </source>
</evidence>
<proteinExistence type="inferred from homology"/>
<evidence type="ECO:0000256" key="3">
    <source>
        <dbReference type="SAM" id="SignalP"/>
    </source>
</evidence>
<dbReference type="EMBL" id="PDEQ01000002">
    <property type="protein sequence ID" value="PEN14622.1"/>
    <property type="molecule type" value="Genomic_DNA"/>
</dbReference>
<dbReference type="GO" id="GO:0060003">
    <property type="term" value="P:copper ion export"/>
    <property type="evidence" value="ECO:0007669"/>
    <property type="project" value="TreeGrafter"/>
</dbReference>
<dbReference type="Gene3D" id="2.40.50.100">
    <property type="match status" value="1"/>
</dbReference>
<feature type="domain" description="CusB-like beta-barrel" evidence="4">
    <location>
        <begin position="225"/>
        <end position="297"/>
    </location>
</feature>
<evidence type="ECO:0000313" key="6">
    <source>
        <dbReference type="EMBL" id="PEN14622.1"/>
    </source>
</evidence>
<dbReference type="GO" id="GO:0015679">
    <property type="term" value="P:plasma membrane copper ion transport"/>
    <property type="evidence" value="ECO:0007669"/>
    <property type="project" value="TreeGrafter"/>
</dbReference>
<dbReference type="PANTHER" id="PTHR30097:SF4">
    <property type="entry name" value="SLR6042 PROTEIN"/>
    <property type="match status" value="1"/>
</dbReference>
<feature type="signal peptide" evidence="3">
    <location>
        <begin position="1"/>
        <end position="28"/>
    </location>
</feature>
<evidence type="ECO:0000259" key="4">
    <source>
        <dbReference type="Pfam" id="PF25954"/>
    </source>
</evidence>
<dbReference type="Pfam" id="PF25973">
    <property type="entry name" value="BSH_CzcB"/>
    <property type="match status" value="1"/>
</dbReference>
<dbReference type="Proteomes" id="UP000220102">
    <property type="component" value="Unassembled WGS sequence"/>
</dbReference>